<dbReference type="EMBL" id="AYYR01000094">
    <property type="protein sequence ID" value="KRM74145.1"/>
    <property type="molecule type" value="Genomic_DNA"/>
</dbReference>
<dbReference type="PIRSF" id="PIRSF006276">
    <property type="entry name" value="UspA"/>
    <property type="match status" value="1"/>
</dbReference>
<dbReference type="InterPro" id="IPR006015">
    <property type="entry name" value="Universal_stress_UspA"/>
</dbReference>
<name>A0A0R2B3Z2_SECCO</name>
<evidence type="ECO:0000256" key="2">
    <source>
        <dbReference type="PIRNR" id="PIRNR006276"/>
    </source>
</evidence>
<dbReference type="STRING" id="33960.TY91_10640"/>
<dbReference type="PRINTS" id="PR01438">
    <property type="entry name" value="UNVRSLSTRESS"/>
</dbReference>
<dbReference type="PATRIC" id="fig|1423733.4.peg.331"/>
<feature type="domain" description="UspA" evidence="3">
    <location>
        <begin position="7"/>
        <end position="153"/>
    </location>
</feature>
<sequence>MTLSANYHHILVGIDGSKQAQLAVQKAIAVAQRNHAELTIVSVLNVSKLLGLGENQLGFGFVDQDMLDEIKGKIEKLLSKNVANAKTAGVTTVTSEILYGNPKSELAKNLPAKYGTDLIMLGATGANVVERMMLGSNASYVVANARCDVLIVRTDVSNMAISNK</sequence>
<dbReference type="AlphaFoldDB" id="A0A0R2B3Z2"/>
<comment type="subcellular location">
    <subcellularLocation>
        <location evidence="2">Cytoplasm</location>
    </subcellularLocation>
</comment>
<dbReference type="SUPFAM" id="SSF52402">
    <property type="entry name" value="Adenine nucleotide alpha hydrolases-like"/>
    <property type="match status" value="1"/>
</dbReference>
<dbReference type="GO" id="GO:0005737">
    <property type="term" value="C:cytoplasm"/>
    <property type="evidence" value="ECO:0007669"/>
    <property type="project" value="UniProtKB-SubCell"/>
</dbReference>
<proteinExistence type="inferred from homology"/>
<dbReference type="InterPro" id="IPR006016">
    <property type="entry name" value="UspA"/>
</dbReference>
<evidence type="ECO:0000259" key="3">
    <source>
        <dbReference type="Pfam" id="PF00582"/>
    </source>
</evidence>
<dbReference type="CDD" id="cd00293">
    <property type="entry name" value="USP-like"/>
    <property type="match status" value="1"/>
</dbReference>
<accession>A0A0R2B3Z2</accession>
<evidence type="ECO:0000313" key="4">
    <source>
        <dbReference type="EMBL" id="KRM74145.1"/>
    </source>
</evidence>
<comment type="similarity">
    <text evidence="1 2">Belongs to the universal stress protein A family.</text>
</comment>
<dbReference type="PANTHER" id="PTHR46268">
    <property type="entry name" value="STRESS RESPONSE PROTEIN NHAX"/>
    <property type="match status" value="1"/>
</dbReference>
<dbReference type="PANTHER" id="PTHR46268:SF6">
    <property type="entry name" value="UNIVERSAL STRESS PROTEIN UP12"/>
    <property type="match status" value="1"/>
</dbReference>
<reference evidence="4 5" key="1">
    <citation type="journal article" date="2015" name="Genome Announc.">
        <title>Expanding the biotechnology potential of lactobacilli through comparative genomics of 213 strains and associated genera.</title>
        <authorList>
            <person name="Sun Z."/>
            <person name="Harris H.M."/>
            <person name="McCann A."/>
            <person name="Guo C."/>
            <person name="Argimon S."/>
            <person name="Zhang W."/>
            <person name="Yang X."/>
            <person name="Jeffery I.B."/>
            <person name="Cooney J.C."/>
            <person name="Kagawa T.F."/>
            <person name="Liu W."/>
            <person name="Song Y."/>
            <person name="Salvetti E."/>
            <person name="Wrobel A."/>
            <person name="Rasinkangas P."/>
            <person name="Parkhill J."/>
            <person name="Rea M.C."/>
            <person name="O'Sullivan O."/>
            <person name="Ritari J."/>
            <person name="Douillard F.P."/>
            <person name="Paul Ross R."/>
            <person name="Yang R."/>
            <person name="Briner A.E."/>
            <person name="Felis G.E."/>
            <person name="de Vos W.M."/>
            <person name="Barrangou R."/>
            <person name="Klaenhammer T.R."/>
            <person name="Caufield P.W."/>
            <person name="Cui Y."/>
            <person name="Zhang H."/>
            <person name="O'Toole P.W."/>
        </authorList>
    </citation>
    <scope>NUCLEOTIDE SEQUENCE [LARGE SCALE GENOMIC DNA]</scope>
    <source>
        <strain evidence="4 5">DSM 20515</strain>
    </source>
</reference>
<dbReference type="Gene3D" id="3.40.50.620">
    <property type="entry name" value="HUPs"/>
    <property type="match status" value="1"/>
</dbReference>
<evidence type="ECO:0000256" key="1">
    <source>
        <dbReference type="ARBA" id="ARBA00008791"/>
    </source>
</evidence>
<dbReference type="Proteomes" id="UP000051845">
    <property type="component" value="Unassembled WGS sequence"/>
</dbReference>
<keyword evidence="2" id="KW-0963">Cytoplasm</keyword>
<organism evidence="4 5">
    <name type="scientific">Secundilactobacillus collinoides DSM 20515 = JCM 1123</name>
    <dbReference type="NCBI Taxonomy" id="1423733"/>
    <lineage>
        <taxon>Bacteria</taxon>
        <taxon>Bacillati</taxon>
        <taxon>Bacillota</taxon>
        <taxon>Bacilli</taxon>
        <taxon>Lactobacillales</taxon>
        <taxon>Lactobacillaceae</taxon>
        <taxon>Secundilactobacillus</taxon>
    </lineage>
</organism>
<dbReference type="InterPro" id="IPR014729">
    <property type="entry name" value="Rossmann-like_a/b/a_fold"/>
</dbReference>
<dbReference type="Pfam" id="PF00582">
    <property type="entry name" value="Usp"/>
    <property type="match status" value="1"/>
</dbReference>
<comment type="caution">
    <text evidence="4">The sequence shown here is derived from an EMBL/GenBank/DDBJ whole genome shotgun (WGS) entry which is preliminary data.</text>
</comment>
<gene>
    <name evidence="4" type="ORF">FC82_GL000308</name>
</gene>
<protein>
    <recommendedName>
        <fullName evidence="2">Universal stress protein</fullName>
    </recommendedName>
</protein>
<evidence type="ECO:0000313" key="5">
    <source>
        <dbReference type="Proteomes" id="UP000051845"/>
    </source>
</evidence>
<dbReference type="RefSeq" id="WP_054762128.1">
    <property type="nucleotide sequence ID" value="NZ_AYYR01000094.1"/>
</dbReference>